<evidence type="ECO:0000313" key="3">
    <source>
        <dbReference type="EMBL" id="OMJ91831.1"/>
    </source>
</evidence>
<gene>
    <name evidence="3" type="ORF">SteCoe_5503</name>
</gene>
<protein>
    <recommendedName>
        <fullName evidence="5">HAMP domain-containing protein</fullName>
    </recommendedName>
</protein>
<keyword evidence="4" id="KW-1185">Reference proteome</keyword>
<evidence type="ECO:0000256" key="1">
    <source>
        <dbReference type="SAM" id="Phobius"/>
    </source>
</evidence>
<dbReference type="AlphaFoldDB" id="A0A1R2CS52"/>
<evidence type="ECO:0008006" key="5">
    <source>
        <dbReference type="Google" id="ProtNLM"/>
    </source>
</evidence>
<keyword evidence="2" id="KW-0732">Signal</keyword>
<keyword evidence="1" id="KW-1133">Transmembrane helix</keyword>
<evidence type="ECO:0000313" key="4">
    <source>
        <dbReference type="Proteomes" id="UP000187209"/>
    </source>
</evidence>
<dbReference type="EMBL" id="MPUH01000073">
    <property type="protein sequence ID" value="OMJ91831.1"/>
    <property type="molecule type" value="Genomic_DNA"/>
</dbReference>
<accession>A0A1R2CS52</accession>
<keyword evidence="1" id="KW-0812">Transmembrane</keyword>
<organism evidence="3 4">
    <name type="scientific">Stentor coeruleus</name>
    <dbReference type="NCBI Taxonomy" id="5963"/>
    <lineage>
        <taxon>Eukaryota</taxon>
        <taxon>Sar</taxon>
        <taxon>Alveolata</taxon>
        <taxon>Ciliophora</taxon>
        <taxon>Postciliodesmatophora</taxon>
        <taxon>Heterotrichea</taxon>
        <taxon>Heterotrichida</taxon>
        <taxon>Stentoridae</taxon>
        <taxon>Stentor</taxon>
    </lineage>
</organism>
<feature type="signal peptide" evidence="2">
    <location>
        <begin position="1"/>
        <end position="15"/>
    </location>
</feature>
<feature type="transmembrane region" description="Helical" evidence="1">
    <location>
        <begin position="346"/>
        <end position="369"/>
    </location>
</feature>
<comment type="caution">
    <text evidence="3">The sequence shown here is derived from an EMBL/GenBank/DDBJ whole genome shotgun (WGS) entry which is preliminary data.</text>
</comment>
<reference evidence="3 4" key="1">
    <citation type="submission" date="2016-11" db="EMBL/GenBank/DDBJ databases">
        <title>The macronuclear genome of Stentor coeruleus: a giant cell with tiny introns.</title>
        <authorList>
            <person name="Slabodnick M."/>
            <person name="Ruby J.G."/>
            <person name="Reiff S.B."/>
            <person name="Swart E.C."/>
            <person name="Gosai S."/>
            <person name="Prabakaran S."/>
            <person name="Witkowska E."/>
            <person name="Larue G.E."/>
            <person name="Fisher S."/>
            <person name="Freeman R.M."/>
            <person name="Gunawardena J."/>
            <person name="Chu W."/>
            <person name="Stover N.A."/>
            <person name="Gregory B.D."/>
            <person name="Nowacki M."/>
            <person name="Derisi J."/>
            <person name="Roy S.W."/>
            <person name="Marshall W.F."/>
            <person name="Sood P."/>
        </authorList>
    </citation>
    <scope>NUCLEOTIDE SEQUENCE [LARGE SCALE GENOMIC DNA]</scope>
    <source>
        <strain evidence="3">WM001</strain>
    </source>
</reference>
<name>A0A1R2CS52_9CILI</name>
<proteinExistence type="predicted"/>
<keyword evidence="1" id="KW-0472">Membrane</keyword>
<dbReference type="Proteomes" id="UP000187209">
    <property type="component" value="Unassembled WGS sequence"/>
</dbReference>
<sequence length="466" mass="53464">MLGLIVVLYISLTTLQNSTVREIENTLDDTATLDVIEFVTEYSNTLSNQLNNVGMISSYLTLYLQNLQINTTALKLPFITDYESLPRDCTVTLPSYDNQQVCMNYSSVYYFHSEHSEHNKSYTKYLGYLAYVFPDIFNLLSPLLHRILIYVPDEQSLIVFPGQDIPENYNITNEPWANFNIKNNNFSFTTLYSDSLNSNKKVISLVQNLFAPDEFKLKDPPRLNVEIQENALYELFSTSGFFMENELKLLSTNNGTILHDGSNNIFSKYTTVEDFNIKLWESAVNCDFDENHFILYKEDCFFRVSIQSVPLDSITKDDVLIYVFLFVKENSVMKYKNETQDTLDSLMYLLLGLTSGIVFVIVGISAVIINLTGKSVSKPLESIKSLTDRIYSGEVDIKKELENELKNIEEGTEQVADLVIAFRSLVNTISHRRDTEMPKKGKNKIYPPNELFGTGRITWKDMIKED</sequence>
<feature type="chain" id="PRO_5012638983" description="HAMP domain-containing protein" evidence="2">
    <location>
        <begin position="16"/>
        <end position="466"/>
    </location>
</feature>
<evidence type="ECO:0000256" key="2">
    <source>
        <dbReference type="SAM" id="SignalP"/>
    </source>
</evidence>